<comment type="caution">
    <text evidence="1">The sequence shown here is derived from an EMBL/GenBank/DDBJ whole genome shotgun (WGS) entry which is preliminary data.</text>
</comment>
<gene>
    <name evidence="1" type="ORF">MANES_04G154202v8</name>
</gene>
<dbReference type="Proteomes" id="UP000091857">
    <property type="component" value="Chromosome 4"/>
</dbReference>
<protein>
    <submittedName>
        <fullName evidence="1">Uncharacterized protein</fullName>
    </submittedName>
</protein>
<reference evidence="2" key="1">
    <citation type="journal article" date="2016" name="Nat. Biotechnol.">
        <title>Sequencing wild and cultivated cassava and related species reveals extensive interspecific hybridization and genetic diversity.</title>
        <authorList>
            <person name="Bredeson J.V."/>
            <person name="Lyons J.B."/>
            <person name="Prochnik S.E."/>
            <person name="Wu G.A."/>
            <person name="Ha C.M."/>
            <person name="Edsinger-Gonzales E."/>
            <person name="Grimwood J."/>
            <person name="Schmutz J."/>
            <person name="Rabbi I.Y."/>
            <person name="Egesi C."/>
            <person name="Nauluvula P."/>
            <person name="Lebot V."/>
            <person name="Ndunguru J."/>
            <person name="Mkamilo G."/>
            <person name="Bart R.S."/>
            <person name="Setter T.L."/>
            <person name="Gleadow R.M."/>
            <person name="Kulakow P."/>
            <person name="Ferguson M.E."/>
            <person name="Rounsley S."/>
            <person name="Rokhsar D.S."/>
        </authorList>
    </citation>
    <scope>NUCLEOTIDE SEQUENCE [LARGE SCALE GENOMIC DNA]</scope>
    <source>
        <strain evidence="2">cv. AM560-2</strain>
    </source>
</reference>
<keyword evidence="2" id="KW-1185">Reference proteome</keyword>
<organism evidence="1 2">
    <name type="scientific">Manihot esculenta</name>
    <name type="common">Cassava</name>
    <name type="synonym">Jatropha manihot</name>
    <dbReference type="NCBI Taxonomy" id="3983"/>
    <lineage>
        <taxon>Eukaryota</taxon>
        <taxon>Viridiplantae</taxon>
        <taxon>Streptophyta</taxon>
        <taxon>Embryophyta</taxon>
        <taxon>Tracheophyta</taxon>
        <taxon>Spermatophyta</taxon>
        <taxon>Magnoliopsida</taxon>
        <taxon>eudicotyledons</taxon>
        <taxon>Gunneridae</taxon>
        <taxon>Pentapetalae</taxon>
        <taxon>rosids</taxon>
        <taxon>fabids</taxon>
        <taxon>Malpighiales</taxon>
        <taxon>Euphorbiaceae</taxon>
        <taxon>Crotonoideae</taxon>
        <taxon>Manihoteae</taxon>
        <taxon>Manihot</taxon>
    </lineage>
</organism>
<accession>A0ACB7I0I9</accession>
<sequence>MPNTGSISLMDHCSAFSATLHLIMTERKDLDFALLDPCLLDCLVHLASSLLHPENILANPSGSQIEQLLHSTSSSPMFSRLPMSYLAARTFDTESGFVLPHSWRRRLLNIVVISSSPPSALLSDAIITSTCVVSSSEATVAGLEPPATP</sequence>
<dbReference type="EMBL" id="CM004390">
    <property type="protein sequence ID" value="KAG8656591.1"/>
    <property type="molecule type" value="Genomic_DNA"/>
</dbReference>
<evidence type="ECO:0000313" key="1">
    <source>
        <dbReference type="EMBL" id="KAG8656591.1"/>
    </source>
</evidence>
<name>A0ACB7I0I9_MANES</name>
<evidence type="ECO:0000313" key="2">
    <source>
        <dbReference type="Proteomes" id="UP000091857"/>
    </source>
</evidence>
<proteinExistence type="predicted"/>